<evidence type="ECO:0000256" key="3">
    <source>
        <dbReference type="ARBA" id="ARBA00022640"/>
    </source>
</evidence>
<protein>
    <recommendedName>
        <fullName evidence="5">Plastid lipid-associated protein/fibrillin conserved domain-containing protein</fullName>
    </recommendedName>
</protein>
<accession>A0A8X8AMP5</accession>
<name>A0A8X8AMP5_POPTO</name>
<keyword evidence="7" id="KW-1185">Reference proteome</keyword>
<dbReference type="Proteomes" id="UP000886885">
    <property type="component" value="Chromosome 1D"/>
</dbReference>
<evidence type="ECO:0000313" key="6">
    <source>
        <dbReference type="EMBL" id="KAG6789822.1"/>
    </source>
</evidence>
<organism evidence="6 7">
    <name type="scientific">Populus tomentosa</name>
    <name type="common">Chinese white poplar</name>
    <dbReference type="NCBI Taxonomy" id="118781"/>
    <lineage>
        <taxon>Eukaryota</taxon>
        <taxon>Viridiplantae</taxon>
        <taxon>Streptophyta</taxon>
        <taxon>Embryophyta</taxon>
        <taxon>Tracheophyta</taxon>
        <taxon>Spermatophyta</taxon>
        <taxon>Magnoliopsida</taxon>
        <taxon>eudicotyledons</taxon>
        <taxon>Gunneridae</taxon>
        <taxon>Pentapetalae</taxon>
        <taxon>rosids</taxon>
        <taxon>fabids</taxon>
        <taxon>Malpighiales</taxon>
        <taxon>Salicaceae</taxon>
        <taxon>Saliceae</taxon>
        <taxon>Populus</taxon>
    </lineage>
</organism>
<dbReference type="GO" id="GO:0009536">
    <property type="term" value="C:plastid"/>
    <property type="evidence" value="ECO:0007669"/>
    <property type="project" value="UniProtKB-SubCell"/>
</dbReference>
<comment type="caution">
    <text evidence="6">The sequence shown here is derived from an EMBL/GenBank/DDBJ whole genome shotgun (WGS) entry which is preliminary data.</text>
</comment>
<dbReference type="PANTHER" id="PTHR31906">
    <property type="entry name" value="PLASTID-LIPID-ASSOCIATED PROTEIN 4, CHLOROPLASTIC-RELATED"/>
    <property type="match status" value="1"/>
</dbReference>
<reference evidence="6" key="1">
    <citation type="journal article" date="2020" name="bioRxiv">
        <title>Hybrid origin of Populus tomentosa Carr. identified through genome sequencing and phylogenomic analysis.</title>
        <authorList>
            <person name="An X."/>
            <person name="Gao K."/>
            <person name="Chen Z."/>
            <person name="Li J."/>
            <person name="Yang X."/>
            <person name="Yang X."/>
            <person name="Zhou J."/>
            <person name="Guo T."/>
            <person name="Zhao T."/>
            <person name="Huang S."/>
            <person name="Miao D."/>
            <person name="Khan W.U."/>
            <person name="Rao P."/>
            <person name="Ye M."/>
            <person name="Lei B."/>
            <person name="Liao W."/>
            <person name="Wang J."/>
            <person name="Ji L."/>
            <person name="Li Y."/>
            <person name="Guo B."/>
            <person name="Mustafa N.S."/>
            <person name="Li S."/>
            <person name="Yun Q."/>
            <person name="Keller S.R."/>
            <person name="Mao J."/>
            <person name="Zhang R."/>
            <person name="Strauss S.H."/>
        </authorList>
    </citation>
    <scope>NUCLEOTIDE SEQUENCE</scope>
    <source>
        <strain evidence="6">GM15</strain>
        <tissue evidence="6">Leaf</tissue>
    </source>
</reference>
<evidence type="ECO:0000259" key="5">
    <source>
        <dbReference type="Pfam" id="PF04755"/>
    </source>
</evidence>
<dbReference type="InterPro" id="IPR039633">
    <property type="entry name" value="PAP"/>
</dbReference>
<comment type="similarity">
    <text evidence="2">Belongs to the PAP/fibrillin family.</text>
</comment>
<dbReference type="AlphaFoldDB" id="A0A8X8AMP5"/>
<keyword evidence="3" id="KW-0934">Plastid</keyword>
<dbReference type="OrthoDB" id="201321at2759"/>
<feature type="domain" description="Plastid lipid-associated protein/fibrillin conserved" evidence="5">
    <location>
        <begin position="88"/>
        <end position="337"/>
    </location>
</feature>
<dbReference type="EMBL" id="JAAWWB010000002">
    <property type="protein sequence ID" value="KAG6789822.1"/>
    <property type="molecule type" value="Genomic_DNA"/>
</dbReference>
<comment type="subcellular location">
    <subcellularLocation>
        <location evidence="1">Plastid</location>
    </subcellularLocation>
</comment>
<keyword evidence="4" id="KW-0809">Transit peptide</keyword>
<gene>
    <name evidence="6" type="ORF">POTOM_005948</name>
</gene>
<proteinExistence type="inferred from homology"/>
<dbReference type="InterPro" id="IPR006843">
    <property type="entry name" value="PAP/fibrillin_dom"/>
</dbReference>
<dbReference type="Pfam" id="PF04755">
    <property type="entry name" value="PAP_fibrillin"/>
    <property type="match status" value="1"/>
</dbReference>
<evidence type="ECO:0000256" key="1">
    <source>
        <dbReference type="ARBA" id="ARBA00004474"/>
    </source>
</evidence>
<evidence type="ECO:0000256" key="4">
    <source>
        <dbReference type="ARBA" id="ARBA00022946"/>
    </source>
</evidence>
<evidence type="ECO:0000313" key="7">
    <source>
        <dbReference type="Proteomes" id="UP000886885"/>
    </source>
</evidence>
<evidence type="ECO:0000256" key="2">
    <source>
        <dbReference type="ARBA" id="ARBA00005845"/>
    </source>
</evidence>
<sequence>MFLKLDSMASKLLNPASQVGHPVPRMRKMLKTHSRSVPAIIHPWTRRRNIADGVRPIHTIKVAEQSPGLVDDNKEINENDKDNREVEQIKAELYQAVQVINRGIFGVPSAKKSAILGLVELLESQNPTPDPTLNLEKVGGCWKLVYSTITILGSKRTKLGLRDFITLGDFFQYIDVAKGKAVNVINFNVRGLNLLSGQLTIEASFKTASKSRVDINYEISTIIPDQVKLNLLSNEIYAAFANISKLRSVIVVLQLQTIVFLLNISFRTATQIDPECFSNFKISLFCCVEKLRQLMNLFRKNYDLLLSIFNPDGWLEITYVDDNMRIGRDDSGNIFILERSQESET</sequence>